<evidence type="ECO:0008006" key="3">
    <source>
        <dbReference type="Google" id="ProtNLM"/>
    </source>
</evidence>
<gene>
    <name evidence="1" type="ORF">C0099_01490</name>
</gene>
<keyword evidence="2" id="KW-1185">Reference proteome</keyword>
<dbReference type="Gene3D" id="1.10.10.1150">
    <property type="entry name" value="Coenzyme PQQ synthesis protein D (PqqD)"/>
    <property type="match status" value="1"/>
</dbReference>
<reference evidence="1 2" key="1">
    <citation type="submission" date="2018-01" db="EMBL/GenBank/DDBJ databases">
        <authorList>
            <person name="Fu G.-Y."/>
        </authorList>
    </citation>
    <scope>NUCLEOTIDE SEQUENCE [LARGE SCALE GENOMIC DNA]</scope>
    <source>
        <strain evidence="1 2">SY39</strain>
    </source>
</reference>
<protein>
    <recommendedName>
        <fullName evidence="3">PqqD family protein</fullName>
    </recommendedName>
</protein>
<evidence type="ECO:0000313" key="2">
    <source>
        <dbReference type="Proteomes" id="UP000242205"/>
    </source>
</evidence>
<proteinExistence type="predicted"/>
<dbReference type="EMBL" id="CP025682">
    <property type="protein sequence ID" value="AUN93722.1"/>
    <property type="molecule type" value="Genomic_DNA"/>
</dbReference>
<sequence>MPEETAQILRTRYVRHDGIESEDTGQEVLVYLPGGDRTLYLNDTAAIVWRLCSGEHSGEEIAEMLEEAYPDAAATIRDEVAATLRGLADQQLVEARD</sequence>
<name>A0A2I6S377_9RHOO</name>
<dbReference type="InterPro" id="IPR008792">
    <property type="entry name" value="PQQD"/>
</dbReference>
<dbReference type="InterPro" id="IPR041881">
    <property type="entry name" value="PqqD_sf"/>
</dbReference>
<dbReference type="OrthoDB" id="5771032at2"/>
<dbReference type="RefSeq" id="WP_102245796.1">
    <property type="nucleotide sequence ID" value="NZ_CP025682.1"/>
</dbReference>
<evidence type="ECO:0000313" key="1">
    <source>
        <dbReference type="EMBL" id="AUN93722.1"/>
    </source>
</evidence>
<dbReference type="Pfam" id="PF05402">
    <property type="entry name" value="PqqD"/>
    <property type="match status" value="1"/>
</dbReference>
<organism evidence="1 2">
    <name type="scientific">Pseudazoarcus pumilus</name>
    <dbReference type="NCBI Taxonomy" id="2067960"/>
    <lineage>
        <taxon>Bacteria</taxon>
        <taxon>Pseudomonadati</taxon>
        <taxon>Pseudomonadota</taxon>
        <taxon>Betaproteobacteria</taxon>
        <taxon>Rhodocyclales</taxon>
        <taxon>Zoogloeaceae</taxon>
        <taxon>Pseudazoarcus</taxon>
    </lineage>
</organism>
<dbReference type="KEGG" id="atw:C0099_01490"/>
<accession>A0A2I6S377</accession>
<dbReference type="Proteomes" id="UP000242205">
    <property type="component" value="Chromosome"/>
</dbReference>
<dbReference type="AlphaFoldDB" id="A0A2I6S377"/>